<dbReference type="EMBL" id="JYDI01001482">
    <property type="protein sequence ID" value="KRY30004.1"/>
    <property type="molecule type" value="Genomic_DNA"/>
</dbReference>
<proteinExistence type="predicted"/>
<accession>A0A0V1AZ01</accession>
<feature type="non-terminal residue" evidence="2">
    <location>
        <position position="54"/>
    </location>
</feature>
<name>A0A0V1AZ01_TRIBR</name>
<keyword evidence="3" id="KW-1185">Reference proteome</keyword>
<keyword evidence="1" id="KW-0812">Transmembrane</keyword>
<comment type="caution">
    <text evidence="2">The sequence shown here is derived from an EMBL/GenBank/DDBJ whole genome shotgun (WGS) entry which is preliminary data.</text>
</comment>
<reference evidence="2 3" key="1">
    <citation type="submission" date="2015-01" db="EMBL/GenBank/DDBJ databases">
        <title>Evolution of Trichinella species and genotypes.</title>
        <authorList>
            <person name="Korhonen P.K."/>
            <person name="Edoardo P."/>
            <person name="Giuseppe L.R."/>
            <person name="Gasser R.B."/>
        </authorList>
    </citation>
    <scope>NUCLEOTIDE SEQUENCE [LARGE SCALE GENOMIC DNA]</scope>
    <source>
        <strain evidence="2">ISS120</strain>
    </source>
</reference>
<feature type="non-terminal residue" evidence="2">
    <location>
        <position position="1"/>
    </location>
</feature>
<sequence>LPLLKSHYVQRLLQYLGKYAFMQLSEVFVKISQFCVIFLCFWQVDFSSFSGHLE</sequence>
<evidence type="ECO:0000313" key="2">
    <source>
        <dbReference type="EMBL" id="KRY30004.1"/>
    </source>
</evidence>
<dbReference type="AlphaFoldDB" id="A0A0V1AZ01"/>
<organism evidence="2 3">
    <name type="scientific">Trichinella britovi</name>
    <name type="common">Parasitic roundworm</name>
    <dbReference type="NCBI Taxonomy" id="45882"/>
    <lineage>
        <taxon>Eukaryota</taxon>
        <taxon>Metazoa</taxon>
        <taxon>Ecdysozoa</taxon>
        <taxon>Nematoda</taxon>
        <taxon>Enoplea</taxon>
        <taxon>Dorylaimia</taxon>
        <taxon>Trichinellida</taxon>
        <taxon>Trichinellidae</taxon>
        <taxon>Trichinella</taxon>
    </lineage>
</organism>
<feature type="transmembrane region" description="Helical" evidence="1">
    <location>
        <begin position="21"/>
        <end position="44"/>
    </location>
</feature>
<evidence type="ECO:0000256" key="1">
    <source>
        <dbReference type="SAM" id="Phobius"/>
    </source>
</evidence>
<evidence type="ECO:0000313" key="3">
    <source>
        <dbReference type="Proteomes" id="UP000054653"/>
    </source>
</evidence>
<keyword evidence="1" id="KW-0472">Membrane</keyword>
<gene>
    <name evidence="2" type="ORF">T03_1718</name>
</gene>
<keyword evidence="1" id="KW-1133">Transmembrane helix</keyword>
<protein>
    <submittedName>
        <fullName evidence="2">Uncharacterized protein</fullName>
    </submittedName>
</protein>
<dbReference type="Proteomes" id="UP000054653">
    <property type="component" value="Unassembled WGS sequence"/>
</dbReference>